<dbReference type="GO" id="GO:0004674">
    <property type="term" value="F:protein serine/threonine kinase activity"/>
    <property type="evidence" value="ECO:0007669"/>
    <property type="project" value="UniProtKB-KW"/>
</dbReference>
<dbReference type="PROSITE" id="PS50011">
    <property type="entry name" value="PROTEIN_KINASE_DOM"/>
    <property type="match status" value="1"/>
</dbReference>
<feature type="domain" description="Protein kinase" evidence="7">
    <location>
        <begin position="147"/>
        <end position="473"/>
    </location>
</feature>
<dbReference type="InterPro" id="IPR011009">
    <property type="entry name" value="Kinase-like_dom_sf"/>
</dbReference>
<dbReference type="Gene3D" id="1.10.510.10">
    <property type="entry name" value="Transferase(Phosphotransferase) domain 1"/>
    <property type="match status" value="1"/>
</dbReference>
<reference evidence="8" key="2">
    <citation type="submission" date="2015-08" db="EMBL/GenBank/DDBJ databases">
        <authorList>
            <person name="Babu N.S."/>
            <person name="Beckwith C.J."/>
            <person name="Beseler K.G."/>
            <person name="Brison A."/>
            <person name="Carone J.V."/>
            <person name="Caskin T.P."/>
            <person name="Diamond M."/>
            <person name="Durham M.E."/>
            <person name="Foxe J.M."/>
            <person name="Go M."/>
            <person name="Henderson B.A."/>
            <person name="Jones I.B."/>
            <person name="McGettigan J.A."/>
            <person name="Micheletti S.J."/>
            <person name="Nasrallah M.E."/>
            <person name="Ortiz D."/>
            <person name="Piller C.R."/>
            <person name="Privatt S.R."/>
            <person name="Schneider S.L."/>
            <person name="Sharp S."/>
            <person name="Smith T.C."/>
            <person name="Stanton J.D."/>
            <person name="Ullery H.E."/>
            <person name="Wilson R.J."/>
            <person name="Serrano M.G."/>
            <person name="Buck G."/>
            <person name="Lee V."/>
            <person name="Wang Y."/>
            <person name="Carvalho R."/>
            <person name="Voegtly L."/>
            <person name="Shi R."/>
            <person name="Duckworth R."/>
            <person name="Johnson A."/>
            <person name="Loviza R."/>
            <person name="Walstead R."/>
            <person name="Shah Z."/>
            <person name="Kiflezghi M."/>
            <person name="Wade K."/>
            <person name="Ball S.L."/>
            <person name="Bradley K.W."/>
            <person name="Asai D.J."/>
            <person name="Bowman C.A."/>
            <person name="Russell D.A."/>
            <person name="Pope W.H."/>
            <person name="Jacobs-Sera D."/>
            <person name="Hendrix R.W."/>
            <person name="Hatfull G.F."/>
        </authorList>
    </citation>
    <scope>NUCLEOTIDE SEQUENCE</scope>
</reference>
<dbReference type="PANTHER" id="PTHR45646:SF11">
    <property type="entry name" value="SERINE_THREONINE-PROTEIN KINASE DOA"/>
    <property type="match status" value="1"/>
</dbReference>
<dbReference type="KEGG" id="apro:F751_4329"/>
<evidence type="ECO:0000259" key="7">
    <source>
        <dbReference type="PROSITE" id="PS50011"/>
    </source>
</evidence>
<dbReference type="SMART" id="SM00220">
    <property type="entry name" value="S_TKc"/>
    <property type="match status" value="1"/>
</dbReference>
<dbReference type="Proteomes" id="UP000028924">
    <property type="component" value="Unassembled WGS sequence"/>
</dbReference>
<dbReference type="CDD" id="cd14134">
    <property type="entry name" value="PKc_CLK"/>
    <property type="match status" value="1"/>
</dbReference>
<dbReference type="Gene3D" id="3.30.200.20">
    <property type="entry name" value="Phosphorylase Kinase, domain 1"/>
    <property type="match status" value="1"/>
</dbReference>
<dbReference type="STRING" id="3075.A0A087ST00"/>
<dbReference type="EMBL" id="GDKF01010442">
    <property type="protein sequence ID" value="JAT68180.1"/>
    <property type="molecule type" value="Transcribed_RNA"/>
</dbReference>
<keyword evidence="1" id="KW-0723">Serine/threonine-protein kinase</keyword>
<proteinExistence type="predicted"/>
<dbReference type="EMBL" id="QOKY01000196">
    <property type="protein sequence ID" value="RMZ53621.1"/>
    <property type="molecule type" value="Genomic_DNA"/>
</dbReference>
<reference evidence="10 12" key="1">
    <citation type="journal article" date="2014" name="BMC Genomics">
        <title>Oil accumulation mechanisms of the oleaginous microalga Chlorella protothecoides revealed through its genome, transcriptomes, and proteomes.</title>
        <authorList>
            <person name="Gao C."/>
            <person name="Wang Y."/>
            <person name="Shen Y."/>
            <person name="Yan D."/>
            <person name="He X."/>
            <person name="Dai J."/>
            <person name="Wu Q."/>
        </authorList>
    </citation>
    <scope>NUCLEOTIDE SEQUENCE [LARGE SCALE GENOMIC DNA]</scope>
    <source>
        <strain evidence="10 12">0710</strain>
    </source>
</reference>
<evidence type="ECO:0000256" key="2">
    <source>
        <dbReference type="ARBA" id="ARBA00022679"/>
    </source>
</evidence>
<keyword evidence="3" id="KW-0547">Nucleotide-binding</keyword>
<dbReference type="InterPro" id="IPR000719">
    <property type="entry name" value="Prot_kinase_dom"/>
</dbReference>
<feature type="compositionally biased region" description="Polar residues" evidence="6">
    <location>
        <begin position="25"/>
        <end position="43"/>
    </location>
</feature>
<dbReference type="SUPFAM" id="SSF56112">
    <property type="entry name" value="Protein kinase-like (PK-like)"/>
    <property type="match status" value="1"/>
</dbReference>
<evidence type="ECO:0000256" key="1">
    <source>
        <dbReference type="ARBA" id="ARBA00022527"/>
    </source>
</evidence>
<evidence type="ECO:0000313" key="11">
    <source>
        <dbReference type="EMBL" id="RMZ53621.1"/>
    </source>
</evidence>
<dbReference type="OrthoDB" id="283111at2759"/>
<protein>
    <submittedName>
        <fullName evidence="10">Serine/threonine-protein kinase AFC2</fullName>
    </submittedName>
</protein>
<evidence type="ECO:0000256" key="4">
    <source>
        <dbReference type="ARBA" id="ARBA00022777"/>
    </source>
</evidence>
<reference evidence="11" key="4">
    <citation type="submission" date="2018-10" db="EMBL/GenBank/DDBJ databases">
        <authorList>
            <person name="Hovde B."/>
            <person name="Zhang X."/>
        </authorList>
    </citation>
    <scope>NUCLEOTIDE SEQUENCE [LARGE SCALE GENOMIC DNA]</scope>
    <source>
        <strain evidence="11">UTEX 25</strain>
    </source>
</reference>
<dbReference type="eggNOG" id="KOG0671">
    <property type="taxonomic scope" value="Eukaryota"/>
</dbReference>
<dbReference type="PANTHER" id="PTHR45646">
    <property type="entry name" value="SERINE/THREONINE-PROTEIN KINASE DOA-RELATED"/>
    <property type="match status" value="1"/>
</dbReference>
<keyword evidence="2" id="KW-0808">Transferase</keyword>
<feature type="region of interest" description="Disordered" evidence="6">
    <location>
        <begin position="1"/>
        <end position="134"/>
    </location>
</feature>
<reference evidence="13" key="3">
    <citation type="journal article" date="2018" name="Algal Res.">
        <title>Characterization of plant carbon substrate utilization by Auxenochlorella protothecoides.</title>
        <authorList>
            <person name="Vogler B.W."/>
            <person name="Starkenburg S.R."/>
            <person name="Sudasinghe N."/>
            <person name="Schambach J.Y."/>
            <person name="Rollin J.A."/>
            <person name="Pattathil S."/>
            <person name="Barry A.N."/>
        </authorList>
    </citation>
    <scope>NUCLEOTIDE SEQUENCE [LARGE SCALE GENOMIC DNA]</scope>
    <source>
        <strain evidence="13">UTEX 25</strain>
    </source>
</reference>
<dbReference type="EMBL" id="KL662183">
    <property type="protein sequence ID" value="KFM28854.1"/>
    <property type="molecule type" value="Genomic_DNA"/>
</dbReference>
<dbReference type="Proteomes" id="UP000279271">
    <property type="component" value="Unassembled WGS sequence"/>
</dbReference>
<evidence type="ECO:0000256" key="3">
    <source>
        <dbReference type="ARBA" id="ARBA00022741"/>
    </source>
</evidence>
<evidence type="ECO:0000256" key="5">
    <source>
        <dbReference type="ARBA" id="ARBA00022840"/>
    </source>
</evidence>
<feature type="compositionally biased region" description="Polar residues" evidence="6">
    <location>
        <begin position="74"/>
        <end position="84"/>
    </location>
</feature>
<dbReference type="GO" id="GO:0005634">
    <property type="term" value="C:nucleus"/>
    <property type="evidence" value="ECO:0007669"/>
    <property type="project" value="TreeGrafter"/>
</dbReference>
<sequence>MARKPIPLGAPPPNPPHTLDVGITRTHSGAGSTLPQDRTGSSSVPPPQPHASEAIEQAGPGPSSLPPSPGNSSDSQEADTSTQVPVLPGEAPQKRPRTVLPPPRAALPEPIPPSELLFPDRTSGPVHPPNSAGHFQYEVGENLTARFKIMRKFGEGTFGQVLECWDRRRGEYVALKVIRCVQKYRDAAMVELRVLRTILEHDPGGRWHCVRLLDWFDYRGHVVMVFERLGPSLYDYLRKNDYAAFPLDLVRDTARQLLEALAFLHSLGLVHTDLKPENVLQRGVEVVRASWPSGSRLARRLPATHALCLVDFGSAAWDADAHAHVVSTRHYRAPEVVLGAGWSWPADLWSLGCMVVEMLTGDALFATHENAEHLAMMQAALGTLPRRLVEAGRAPDVARLFKSSVLDWPAVASSKKSVKAVSRTRSLRTLLVSRGDSSMQPHLEIVLDLVQRLLAFQPDERGSAASLLRHPFFSLRL</sequence>
<evidence type="ECO:0000256" key="6">
    <source>
        <dbReference type="SAM" id="MobiDB-lite"/>
    </source>
</evidence>
<keyword evidence="4 10" id="KW-0418">Kinase</keyword>
<evidence type="ECO:0000313" key="8">
    <source>
        <dbReference type="EMBL" id="JAT68180.1"/>
    </source>
</evidence>
<dbReference type="AlphaFoldDB" id="A0A087ST00"/>
<dbReference type="RefSeq" id="XP_011401903.1">
    <property type="nucleotide sequence ID" value="XM_011403601.1"/>
</dbReference>
<evidence type="ECO:0000313" key="10">
    <source>
        <dbReference type="EMBL" id="KFM28854.1"/>
    </source>
</evidence>
<gene>
    <name evidence="11" type="ORF">APUTEX25_003155</name>
    <name evidence="10" type="ORF">F751_4329</name>
    <name evidence="9" type="ORF">g.14910</name>
    <name evidence="8" type="ORF">g.14911</name>
</gene>
<keyword evidence="12" id="KW-1185">Reference proteome</keyword>
<accession>A0A087ST00</accession>
<name>A0A087ST00_AUXPR</name>
<dbReference type="EMBL" id="GDKF01005388">
    <property type="protein sequence ID" value="JAT73234.1"/>
    <property type="molecule type" value="Transcribed_RNA"/>
</dbReference>
<dbReference type="Pfam" id="PF00069">
    <property type="entry name" value="Pkinase"/>
    <property type="match status" value="1"/>
</dbReference>
<feature type="compositionally biased region" description="Pro residues" evidence="6">
    <location>
        <begin position="99"/>
        <end position="113"/>
    </location>
</feature>
<evidence type="ECO:0000313" key="9">
    <source>
        <dbReference type="EMBL" id="JAT73234.1"/>
    </source>
</evidence>
<evidence type="ECO:0000313" key="13">
    <source>
        <dbReference type="Proteomes" id="UP000279271"/>
    </source>
</evidence>
<keyword evidence="5" id="KW-0067">ATP-binding</keyword>
<evidence type="ECO:0000313" key="12">
    <source>
        <dbReference type="Proteomes" id="UP000028924"/>
    </source>
</evidence>
<dbReference type="InterPro" id="IPR051175">
    <property type="entry name" value="CLK_kinases"/>
</dbReference>
<dbReference type="GO" id="GO:0005524">
    <property type="term" value="F:ATP binding"/>
    <property type="evidence" value="ECO:0007669"/>
    <property type="project" value="UniProtKB-KW"/>
</dbReference>
<organism evidence="10 12">
    <name type="scientific">Auxenochlorella protothecoides</name>
    <name type="common">Green microalga</name>
    <name type="synonym">Chlorella protothecoides</name>
    <dbReference type="NCBI Taxonomy" id="3075"/>
    <lineage>
        <taxon>Eukaryota</taxon>
        <taxon>Viridiplantae</taxon>
        <taxon>Chlorophyta</taxon>
        <taxon>core chlorophytes</taxon>
        <taxon>Trebouxiophyceae</taxon>
        <taxon>Chlorellales</taxon>
        <taxon>Chlorellaceae</taxon>
        <taxon>Auxenochlorella</taxon>
    </lineage>
</organism>
<reference evidence="11" key="5">
    <citation type="submission" date="2018-11" db="EMBL/GenBank/DDBJ databases">
        <title>Characterization of plant carbon substrate utilization by Auxenochlorella protothecoides.</title>
        <authorList>
            <person name="Vogler B.W."/>
            <person name="Starkenburg S.R."/>
            <person name="Sudasinghe N."/>
            <person name="Schambach J.Y."/>
            <person name="Rollin J.A."/>
            <person name="Pattathil S."/>
            <person name="Barry A.N."/>
        </authorList>
    </citation>
    <scope>NUCLEOTIDE SEQUENCE [LARGE SCALE GENOMIC DNA]</scope>
    <source>
        <strain evidence="11">UTEX 25</strain>
    </source>
</reference>
<dbReference type="GeneID" id="23615720"/>